<protein>
    <submittedName>
        <fullName evidence="1">Uncharacterized protein</fullName>
    </submittedName>
</protein>
<evidence type="ECO:0000313" key="2">
    <source>
        <dbReference type="Proteomes" id="UP000469325"/>
    </source>
</evidence>
<evidence type="ECO:0000313" key="1">
    <source>
        <dbReference type="EMBL" id="MST72367.1"/>
    </source>
</evidence>
<proteinExistence type="predicted"/>
<reference evidence="1 2" key="1">
    <citation type="submission" date="2019-08" db="EMBL/GenBank/DDBJ databases">
        <title>In-depth cultivation of the pig gut microbiome towards novel bacterial diversity and tailored functional studies.</title>
        <authorList>
            <person name="Wylensek D."/>
            <person name="Hitch T.C.A."/>
            <person name="Clavel T."/>
        </authorList>
    </citation>
    <scope>NUCLEOTIDE SEQUENCE [LARGE SCALE GENOMIC DNA]</scope>
    <source>
        <strain evidence="1 2">CA-Schmier-601-WT-1</strain>
    </source>
</reference>
<dbReference type="EMBL" id="VUNC01000002">
    <property type="protein sequence ID" value="MST72367.1"/>
    <property type="molecule type" value="Genomic_DNA"/>
</dbReference>
<comment type="caution">
    <text evidence="1">The sequence shown here is derived from an EMBL/GenBank/DDBJ whole genome shotgun (WGS) entry which is preliminary data.</text>
</comment>
<gene>
    <name evidence="1" type="ORF">FYJ68_04490</name>
</gene>
<dbReference type="RefSeq" id="WP_154434357.1">
    <property type="nucleotide sequence ID" value="NZ_VUNC01000002.1"/>
</dbReference>
<dbReference type="Proteomes" id="UP000469325">
    <property type="component" value="Unassembled WGS sequence"/>
</dbReference>
<dbReference type="AlphaFoldDB" id="A0A6N7XAF5"/>
<name>A0A6N7XAF5_9ACTN</name>
<accession>A0A6N7XAF5</accession>
<sequence length="103" mass="11514">MRILYYTEVRGEKSGPTKEANLVERDGEFQMIGVHKTVPLGRVSSVELMKSEAENPVVRVVTEQGIYCMSVPWVIPGAEGVSLRNKEATIRLARTLREKARLG</sequence>
<keyword evidence="2" id="KW-1185">Reference proteome</keyword>
<organism evidence="1 2">
    <name type="scientific">Olsenella porci</name>
    <dbReference type="NCBI Taxonomy" id="2652279"/>
    <lineage>
        <taxon>Bacteria</taxon>
        <taxon>Bacillati</taxon>
        <taxon>Actinomycetota</taxon>
        <taxon>Coriobacteriia</taxon>
        <taxon>Coriobacteriales</taxon>
        <taxon>Atopobiaceae</taxon>
        <taxon>Olsenella</taxon>
    </lineage>
</organism>